<evidence type="ECO:0000313" key="3">
    <source>
        <dbReference type="Proteomes" id="UP000461730"/>
    </source>
</evidence>
<dbReference type="GO" id="GO:0003700">
    <property type="term" value="F:DNA-binding transcription factor activity"/>
    <property type="evidence" value="ECO:0007669"/>
    <property type="project" value="InterPro"/>
</dbReference>
<protein>
    <recommendedName>
        <fullName evidence="1">HTH araC/xylS-type domain-containing protein</fullName>
    </recommendedName>
</protein>
<gene>
    <name evidence="2" type="ORF">GO493_15415</name>
</gene>
<dbReference type="InterPro" id="IPR018060">
    <property type="entry name" value="HTH_AraC"/>
</dbReference>
<dbReference type="AlphaFoldDB" id="A0A7K1U5M1"/>
<reference evidence="2 3" key="1">
    <citation type="submission" date="2019-12" db="EMBL/GenBank/DDBJ databases">
        <title>Chitinophaga sp. strain ysch24 (GDMCC 1.1355), whole genome shotgun sequence.</title>
        <authorList>
            <person name="Zhang X."/>
        </authorList>
    </citation>
    <scope>NUCLEOTIDE SEQUENCE [LARGE SCALE GENOMIC DNA]</scope>
    <source>
        <strain evidence="3">ysch24</strain>
    </source>
</reference>
<evidence type="ECO:0000259" key="1">
    <source>
        <dbReference type="PROSITE" id="PS01124"/>
    </source>
</evidence>
<name>A0A7K1U5M1_9BACT</name>
<comment type="caution">
    <text evidence="2">The sequence shown here is derived from an EMBL/GenBank/DDBJ whole genome shotgun (WGS) entry which is preliminary data.</text>
</comment>
<dbReference type="GO" id="GO:0043565">
    <property type="term" value="F:sequence-specific DNA binding"/>
    <property type="evidence" value="ECO:0007669"/>
    <property type="project" value="InterPro"/>
</dbReference>
<dbReference type="Proteomes" id="UP000461730">
    <property type="component" value="Unassembled WGS sequence"/>
</dbReference>
<evidence type="ECO:0000313" key="2">
    <source>
        <dbReference type="EMBL" id="MVT09657.1"/>
    </source>
</evidence>
<feature type="domain" description="HTH araC/xylS-type" evidence="1">
    <location>
        <begin position="234"/>
        <end position="323"/>
    </location>
</feature>
<proteinExistence type="predicted"/>
<dbReference type="PROSITE" id="PS01124">
    <property type="entry name" value="HTH_ARAC_FAMILY_2"/>
    <property type="match status" value="1"/>
</dbReference>
<dbReference type="EMBL" id="WRXN01000006">
    <property type="protein sequence ID" value="MVT09657.1"/>
    <property type="molecule type" value="Genomic_DNA"/>
</dbReference>
<accession>A0A7K1U5M1</accession>
<keyword evidence="3" id="KW-1185">Reference proteome</keyword>
<dbReference type="Gene3D" id="1.10.10.60">
    <property type="entry name" value="Homeodomain-like"/>
    <property type="match status" value="1"/>
</dbReference>
<sequence length="327" mass="37521">MPSPLPKANKLLLFERAIPSYVPITSIPREYMPVLIPCAGAYFRKDNEAEILSQHIRLGPFSLWLHDIHAREDIVVCPFVPYHLWTLHSLYEDSLRLKFPQAPDFLLEEKEYHLFNLPSSLFKIPIIAETKVLSFHINILPEALTDLVTLYPGLTPLANKKAEGIGSINEHPYHSNALCDFLVQELLSCRYTDSIAHTYLFRICIDIFLNIAAQEEAADSPMLLSSVLHADKLHLVFRYLAEHPYKIPSTFQLSLMFGLSIAKLEQGFQQLFAIPLEQFIHMVRMMLVYHLLQNNNLTLPMIAEVVDFDDVDEMLLQAKEYYGGKLI</sequence>
<dbReference type="RefSeq" id="WP_157307101.1">
    <property type="nucleotide sequence ID" value="NZ_WRXN01000006.1"/>
</dbReference>
<organism evidence="2 3">
    <name type="scientific">Chitinophaga tropicalis</name>
    <dbReference type="NCBI Taxonomy" id="2683588"/>
    <lineage>
        <taxon>Bacteria</taxon>
        <taxon>Pseudomonadati</taxon>
        <taxon>Bacteroidota</taxon>
        <taxon>Chitinophagia</taxon>
        <taxon>Chitinophagales</taxon>
        <taxon>Chitinophagaceae</taxon>
        <taxon>Chitinophaga</taxon>
    </lineage>
</organism>